<dbReference type="AlphaFoldDB" id="A0A9K3P0I7"/>
<accession>A0A9K3P0I7</accession>
<reference evidence="1" key="1">
    <citation type="journal article" date="2017" name="Nature">
        <title>The sunflower genome provides insights into oil metabolism, flowering and Asterid evolution.</title>
        <authorList>
            <person name="Badouin H."/>
            <person name="Gouzy J."/>
            <person name="Grassa C.J."/>
            <person name="Murat F."/>
            <person name="Staton S.E."/>
            <person name="Cottret L."/>
            <person name="Lelandais-Briere C."/>
            <person name="Owens G.L."/>
            <person name="Carrere S."/>
            <person name="Mayjonade B."/>
            <person name="Legrand L."/>
            <person name="Gill N."/>
            <person name="Kane N.C."/>
            <person name="Bowers J.E."/>
            <person name="Hubner S."/>
            <person name="Bellec A."/>
            <person name="Berard A."/>
            <person name="Berges H."/>
            <person name="Blanchet N."/>
            <person name="Boniface M.C."/>
            <person name="Brunel D."/>
            <person name="Catrice O."/>
            <person name="Chaidir N."/>
            <person name="Claudel C."/>
            <person name="Donnadieu C."/>
            <person name="Faraut T."/>
            <person name="Fievet G."/>
            <person name="Helmstetter N."/>
            <person name="King M."/>
            <person name="Knapp S.J."/>
            <person name="Lai Z."/>
            <person name="Le Paslier M.C."/>
            <person name="Lippi Y."/>
            <person name="Lorenzon L."/>
            <person name="Mandel J.R."/>
            <person name="Marage G."/>
            <person name="Marchand G."/>
            <person name="Marquand E."/>
            <person name="Bret-Mestries E."/>
            <person name="Morien E."/>
            <person name="Nambeesan S."/>
            <person name="Nguyen T."/>
            <person name="Pegot-Espagnet P."/>
            <person name="Pouilly N."/>
            <person name="Raftis F."/>
            <person name="Sallet E."/>
            <person name="Schiex T."/>
            <person name="Thomas J."/>
            <person name="Vandecasteele C."/>
            <person name="Vares D."/>
            <person name="Vear F."/>
            <person name="Vautrin S."/>
            <person name="Crespi M."/>
            <person name="Mangin B."/>
            <person name="Burke J.M."/>
            <person name="Salse J."/>
            <person name="Munos S."/>
            <person name="Vincourt P."/>
            <person name="Rieseberg L.H."/>
            <person name="Langlade N.B."/>
        </authorList>
    </citation>
    <scope>NUCLEOTIDE SEQUENCE</scope>
    <source>
        <tissue evidence="1">Leaves</tissue>
    </source>
</reference>
<proteinExistence type="predicted"/>
<comment type="caution">
    <text evidence="1">The sequence shown here is derived from an EMBL/GenBank/DDBJ whole genome shotgun (WGS) entry which is preliminary data.</text>
</comment>
<gene>
    <name evidence="1" type="ORF">HanXRQr2_Chr02g0078441</name>
</gene>
<dbReference type="Gramene" id="mRNA:HanXRQr2_Chr02g0078441">
    <property type="protein sequence ID" value="mRNA:HanXRQr2_Chr02g0078441"/>
    <property type="gene ID" value="HanXRQr2_Chr02g0078441"/>
</dbReference>
<keyword evidence="2" id="KW-1185">Reference proteome</keyword>
<reference evidence="1" key="2">
    <citation type="submission" date="2020-06" db="EMBL/GenBank/DDBJ databases">
        <title>Helianthus annuus Genome sequencing and assembly Release 2.</title>
        <authorList>
            <person name="Gouzy J."/>
            <person name="Langlade N."/>
            <person name="Munos S."/>
        </authorList>
    </citation>
    <scope>NUCLEOTIDE SEQUENCE</scope>
    <source>
        <tissue evidence="1">Leaves</tissue>
    </source>
</reference>
<organism evidence="1 2">
    <name type="scientific">Helianthus annuus</name>
    <name type="common">Common sunflower</name>
    <dbReference type="NCBI Taxonomy" id="4232"/>
    <lineage>
        <taxon>Eukaryota</taxon>
        <taxon>Viridiplantae</taxon>
        <taxon>Streptophyta</taxon>
        <taxon>Embryophyta</taxon>
        <taxon>Tracheophyta</taxon>
        <taxon>Spermatophyta</taxon>
        <taxon>Magnoliopsida</taxon>
        <taxon>eudicotyledons</taxon>
        <taxon>Gunneridae</taxon>
        <taxon>Pentapetalae</taxon>
        <taxon>asterids</taxon>
        <taxon>campanulids</taxon>
        <taxon>Asterales</taxon>
        <taxon>Asteraceae</taxon>
        <taxon>Asteroideae</taxon>
        <taxon>Heliantheae alliance</taxon>
        <taxon>Heliantheae</taxon>
        <taxon>Helianthus</taxon>
    </lineage>
</organism>
<dbReference type="EMBL" id="MNCJ02000317">
    <property type="protein sequence ID" value="KAF5819514.1"/>
    <property type="molecule type" value="Genomic_DNA"/>
</dbReference>
<protein>
    <submittedName>
        <fullName evidence="1">Uncharacterized protein</fullName>
    </submittedName>
</protein>
<evidence type="ECO:0000313" key="1">
    <source>
        <dbReference type="EMBL" id="KAF5819514.1"/>
    </source>
</evidence>
<evidence type="ECO:0000313" key="2">
    <source>
        <dbReference type="Proteomes" id="UP000215914"/>
    </source>
</evidence>
<sequence>MFKNSFFMSSAASKKRFMLPNKLRSIASISLLSPGKSNGVGCDDKEPFFIWSVMSSSVYSLLDSTTSDYLPTQSLRSCSVFWHFLMNFPGSTSSVLHCEDIIFLVEHRPSDLGLLSSNFLILLEFSSSSSFHTQPIVFASQAIQKRQVGNYLRVNFKFCL</sequence>
<dbReference type="Proteomes" id="UP000215914">
    <property type="component" value="Unassembled WGS sequence"/>
</dbReference>
<name>A0A9K3P0I7_HELAN</name>